<dbReference type="OrthoDB" id="10037at2157"/>
<gene>
    <name evidence="1" type="ORF">SAMN05216564_10983</name>
</gene>
<proteinExistence type="predicted"/>
<dbReference type="PANTHER" id="PTHR30024">
    <property type="entry name" value="ALIPHATIC SULFONATES-BINDING PROTEIN-RELATED"/>
    <property type="match status" value="1"/>
</dbReference>
<dbReference type="SUPFAM" id="SSF53850">
    <property type="entry name" value="Periplasmic binding protein-like II"/>
    <property type="match status" value="1"/>
</dbReference>
<dbReference type="GeneID" id="43838528"/>
<sequence length="339" mass="36020">MHGTTTSTRRGFLAAAGGAATVGLAGCLGGSGSGLDELTVAHMPIYPDLQWYVMEGEGYLADVDAEIVGQEFTDGPAIIQALGGGDIDVAMFGIVPSIIAIDRGLPVKVTAANIQEMLGIMADEEFQSLWDEHGADAFAVWEERTGSPFEFGTFPQGSTPDVFLRYWLSDGLGLDPESDVTITEINGANAVWQAIANGEVDGTSIMEPVPTIASEEGSDVSLFKTAAEIMPGQPGAVVTMTDAVRNSDLAGQFLSAHVRATEFIRENPDETAVHVEAGIGMPEDRARTALDSPLSNFITDPREIESGTEVFARFADANGQTDERRTTDEIFDYGVYEGL</sequence>
<dbReference type="PROSITE" id="PS51318">
    <property type="entry name" value="TAT"/>
    <property type="match status" value="1"/>
</dbReference>
<accession>A0A1H3MFX2</accession>
<evidence type="ECO:0000313" key="2">
    <source>
        <dbReference type="Proteomes" id="UP000199079"/>
    </source>
</evidence>
<dbReference type="EMBL" id="FNPC01000009">
    <property type="protein sequence ID" value="SDY75561.1"/>
    <property type="molecule type" value="Genomic_DNA"/>
</dbReference>
<dbReference type="RefSeq" id="WP_021073655.1">
    <property type="nucleotide sequence ID" value="NZ_FNPC01000009.1"/>
</dbReference>
<dbReference type="Gene3D" id="3.40.190.10">
    <property type="entry name" value="Periplasmic binding protein-like II"/>
    <property type="match status" value="2"/>
</dbReference>
<dbReference type="InterPro" id="IPR006311">
    <property type="entry name" value="TAT_signal"/>
</dbReference>
<dbReference type="Pfam" id="PF13379">
    <property type="entry name" value="NMT1_2"/>
    <property type="match status" value="1"/>
</dbReference>
<reference evidence="2" key="1">
    <citation type="submission" date="2016-10" db="EMBL/GenBank/DDBJ databases">
        <authorList>
            <person name="Varghese N."/>
            <person name="Submissions S."/>
        </authorList>
    </citation>
    <scope>NUCLEOTIDE SEQUENCE [LARGE SCALE GENOMIC DNA]</scope>
    <source>
        <strain evidence="2">DC30,IBRC 10041,KCTC 4046</strain>
    </source>
</reference>
<keyword evidence="2" id="KW-1185">Reference proteome</keyword>
<dbReference type="AlphaFoldDB" id="A0A1H3MFX2"/>
<protein>
    <submittedName>
        <fullName evidence="1">NitT/TauT family transport system substrate-binding protein</fullName>
    </submittedName>
</protein>
<name>A0A1H3MFX2_9EURY</name>
<dbReference type="Proteomes" id="UP000199079">
    <property type="component" value="Unassembled WGS sequence"/>
</dbReference>
<organism evidence="1 2">
    <name type="scientific">Halopenitus persicus</name>
    <dbReference type="NCBI Taxonomy" id="1048396"/>
    <lineage>
        <taxon>Archaea</taxon>
        <taxon>Methanobacteriati</taxon>
        <taxon>Methanobacteriota</taxon>
        <taxon>Stenosarchaea group</taxon>
        <taxon>Halobacteria</taxon>
        <taxon>Halobacteriales</taxon>
        <taxon>Haloferacaceae</taxon>
        <taxon>Halopenitus</taxon>
    </lineage>
</organism>
<evidence type="ECO:0000313" key="1">
    <source>
        <dbReference type="EMBL" id="SDY75561.1"/>
    </source>
</evidence>